<reference evidence="2 3" key="1">
    <citation type="submission" date="2016-08" db="EMBL/GenBank/DDBJ databases">
        <title>Draft genome of Fabibacter sp. strain SK-8.</title>
        <authorList>
            <person name="Wong S.-K."/>
            <person name="Hamasaki K."/>
            <person name="Yoshizawa S."/>
        </authorList>
    </citation>
    <scope>NUCLEOTIDE SEQUENCE [LARGE SCALE GENOMIC DNA]</scope>
    <source>
        <strain evidence="2 3">SK-8</strain>
    </source>
</reference>
<evidence type="ECO:0000313" key="2">
    <source>
        <dbReference type="EMBL" id="OEK05581.1"/>
    </source>
</evidence>
<name>A0A1E5T2K7_9BACT</name>
<dbReference type="Pfam" id="PF04371">
    <property type="entry name" value="PAD_porph"/>
    <property type="match status" value="1"/>
</dbReference>
<dbReference type="PANTHER" id="PTHR31377">
    <property type="entry name" value="AGMATINE DEIMINASE-RELATED"/>
    <property type="match status" value="1"/>
</dbReference>
<protein>
    <submittedName>
        <fullName evidence="2">Peptidyl-arginine deiminase</fullName>
    </submittedName>
</protein>
<dbReference type="SUPFAM" id="SSF55909">
    <property type="entry name" value="Pentein"/>
    <property type="match status" value="1"/>
</dbReference>
<dbReference type="GO" id="GO:0004668">
    <property type="term" value="F:protein-arginine deiminase activity"/>
    <property type="evidence" value="ECO:0007669"/>
    <property type="project" value="InterPro"/>
</dbReference>
<keyword evidence="1" id="KW-0378">Hydrolase</keyword>
<evidence type="ECO:0000313" key="3">
    <source>
        <dbReference type="Proteomes" id="UP000095552"/>
    </source>
</evidence>
<dbReference type="STRING" id="1563681.BFP71_13815"/>
<sequence>MLLVLSAPSINDAYYSSALNLIVDFQVNYAKSIMGNDNVVIIVDRQTRHLYENRLPSDILITAEVYDIWMRDFSTVNPQSPVQFTYSWASMTKRESEEVQNSFNQFANTIGIERSKTNLIIDGGNLVDNYNGRVITTTRFLDDNNLTYAEGVAALKQQLGAAEVAIIVPDEEVLAHSDGMVSWFDDNTLLINDYTTDTNLRSQVLNELSSAFPGVNLVEIPVEYASNSPGQWDGFESACGINLNATTTYNNIYVPVFNMPHEEEALRLMEANTTKNIIRVNAEGVCAMGGSVRCLTWQLTGDNAEKLILAARNQ</sequence>
<dbReference type="Gene3D" id="3.75.10.10">
    <property type="entry name" value="L-arginine/glycine Amidinotransferase, Chain A"/>
    <property type="match status" value="1"/>
</dbReference>
<dbReference type="GO" id="GO:0047632">
    <property type="term" value="F:agmatine deiminase activity"/>
    <property type="evidence" value="ECO:0007669"/>
    <property type="project" value="TreeGrafter"/>
</dbReference>
<evidence type="ECO:0000256" key="1">
    <source>
        <dbReference type="ARBA" id="ARBA00022801"/>
    </source>
</evidence>
<organism evidence="2 3">
    <name type="scientific">Roseivirga misakiensis</name>
    <dbReference type="NCBI Taxonomy" id="1563681"/>
    <lineage>
        <taxon>Bacteria</taxon>
        <taxon>Pseudomonadati</taxon>
        <taxon>Bacteroidota</taxon>
        <taxon>Cytophagia</taxon>
        <taxon>Cytophagales</taxon>
        <taxon>Roseivirgaceae</taxon>
        <taxon>Roseivirga</taxon>
    </lineage>
</organism>
<keyword evidence="3" id="KW-1185">Reference proteome</keyword>
<dbReference type="InterPro" id="IPR007466">
    <property type="entry name" value="Peptidyl-Arg-deiminase_porph"/>
</dbReference>
<gene>
    <name evidence="2" type="ORF">BFP71_13815</name>
</gene>
<dbReference type="Proteomes" id="UP000095552">
    <property type="component" value="Unassembled WGS sequence"/>
</dbReference>
<dbReference type="EMBL" id="MDGQ01000005">
    <property type="protein sequence ID" value="OEK05581.1"/>
    <property type="molecule type" value="Genomic_DNA"/>
</dbReference>
<accession>A0A1E5T2K7</accession>
<proteinExistence type="predicted"/>
<dbReference type="AlphaFoldDB" id="A0A1E5T2K7"/>
<dbReference type="PANTHER" id="PTHR31377:SF0">
    <property type="entry name" value="AGMATINE DEIMINASE-RELATED"/>
    <property type="match status" value="1"/>
</dbReference>
<comment type="caution">
    <text evidence="2">The sequence shown here is derived from an EMBL/GenBank/DDBJ whole genome shotgun (WGS) entry which is preliminary data.</text>
</comment>
<dbReference type="GO" id="GO:0009446">
    <property type="term" value="P:putrescine biosynthetic process"/>
    <property type="evidence" value="ECO:0007669"/>
    <property type="project" value="InterPro"/>
</dbReference>